<gene>
    <name evidence="1" type="ORF">LCGC14_1207880</name>
</gene>
<sequence length="136" mass="15255">MKCKHCNIEYEAKRASSRYCSGVCRVNASRNKVSVTDGDSEVSVTPKRTRATGCKVAIPGDEDYTGCVVDGRVVKTGTKPAKDMPRFELDQAIRAYPNDQWINSPEHKELMRRLHSMTIEQLEAEGYYVPGWKVVG</sequence>
<comment type="caution">
    <text evidence="1">The sequence shown here is derived from an EMBL/GenBank/DDBJ whole genome shotgun (WGS) entry which is preliminary data.</text>
</comment>
<dbReference type="AlphaFoldDB" id="A0A0F9LEX1"/>
<organism evidence="1">
    <name type="scientific">marine sediment metagenome</name>
    <dbReference type="NCBI Taxonomy" id="412755"/>
    <lineage>
        <taxon>unclassified sequences</taxon>
        <taxon>metagenomes</taxon>
        <taxon>ecological metagenomes</taxon>
    </lineage>
</organism>
<accession>A0A0F9LEX1</accession>
<reference evidence="1" key="1">
    <citation type="journal article" date="2015" name="Nature">
        <title>Complex archaea that bridge the gap between prokaryotes and eukaryotes.</title>
        <authorList>
            <person name="Spang A."/>
            <person name="Saw J.H."/>
            <person name="Jorgensen S.L."/>
            <person name="Zaremba-Niedzwiedzka K."/>
            <person name="Martijn J."/>
            <person name="Lind A.E."/>
            <person name="van Eijk R."/>
            <person name="Schleper C."/>
            <person name="Guy L."/>
            <person name="Ettema T.J."/>
        </authorList>
    </citation>
    <scope>NUCLEOTIDE SEQUENCE</scope>
</reference>
<protein>
    <submittedName>
        <fullName evidence="1">Uncharacterized protein</fullName>
    </submittedName>
</protein>
<proteinExistence type="predicted"/>
<name>A0A0F9LEX1_9ZZZZ</name>
<dbReference type="EMBL" id="LAZR01006259">
    <property type="protein sequence ID" value="KKM93489.1"/>
    <property type="molecule type" value="Genomic_DNA"/>
</dbReference>
<evidence type="ECO:0000313" key="1">
    <source>
        <dbReference type="EMBL" id="KKM93489.1"/>
    </source>
</evidence>